<dbReference type="PANTHER" id="PTHR11022:SF41">
    <property type="entry name" value="PEPTIDOGLYCAN-RECOGNITION PROTEIN LC-RELATED"/>
    <property type="match status" value="1"/>
</dbReference>
<dbReference type="Pfam" id="PF01510">
    <property type="entry name" value="Amidase_2"/>
    <property type="match status" value="1"/>
</dbReference>
<name>A0ABY2DH10_9ACTN</name>
<evidence type="ECO:0000259" key="2">
    <source>
        <dbReference type="SMART" id="SM00644"/>
    </source>
</evidence>
<dbReference type="SMART" id="SM00644">
    <property type="entry name" value="Ami_2"/>
    <property type="match status" value="1"/>
</dbReference>
<evidence type="ECO:0000313" key="4">
    <source>
        <dbReference type="EMBL" id="TDB94961.1"/>
    </source>
</evidence>
<reference evidence="4 5" key="1">
    <citation type="submission" date="2019-02" db="EMBL/GenBank/DDBJ databases">
        <title>Draft genome sequences of novel Actinobacteria.</title>
        <authorList>
            <person name="Sahin N."/>
            <person name="Ay H."/>
            <person name="Saygin H."/>
        </authorList>
    </citation>
    <scope>NUCLEOTIDE SEQUENCE [LARGE SCALE GENOMIC DNA]</scope>
    <source>
        <strain evidence="4 5">JCM 30529</strain>
    </source>
</reference>
<dbReference type="Proteomes" id="UP000295626">
    <property type="component" value="Unassembled WGS sequence"/>
</dbReference>
<proteinExistence type="inferred from homology"/>
<dbReference type="Pfam" id="PF01471">
    <property type="entry name" value="PG_binding_1"/>
    <property type="match status" value="2"/>
</dbReference>
<dbReference type="EMBL" id="SMKE01000333">
    <property type="protein sequence ID" value="TDB94961.1"/>
    <property type="molecule type" value="Genomic_DNA"/>
</dbReference>
<evidence type="ECO:0000259" key="3">
    <source>
        <dbReference type="SMART" id="SM00701"/>
    </source>
</evidence>
<feature type="domain" description="N-acetylmuramoyl-L-alanine amidase" evidence="2">
    <location>
        <begin position="32"/>
        <end position="182"/>
    </location>
</feature>
<dbReference type="InterPro" id="IPR036505">
    <property type="entry name" value="Amidase/PGRP_sf"/>
</dbReference>
<accession>A0ABY2DH10</accession>
<dbReference type="InterPro" id="IPR002502">
    <property type="entry name" value="Amidase_domain"/>
</dbReference>
<dbReference type="Gene3D" id="1.10.101.10">
    <property type="entry name" value="PGBD-like superfamily/PGBD"/>
    <property type="match status" value="2"/>
</dbReference>
<dbReference type="CDD" id="cd06583">
    <property type="entry name" value="PGRP"/>
    <property type="match status" value="1"/>
</dbReference>
<feature type="domain" description="Peptidoglycan recognition protein family" evidence="3">
    <location>
        <begin position="19"/>
        <end position="171"/>
    </location>
</feature>
<dbReference type="PANTHER" id="PTHR11022">
    <property type="entry name" value="PEPTIDOGLYCAN RECOGNITION PROTEIN"/>
    <property type="match status" value="1"/>
</dbReference>
<dbReference type="SUPFAM" id="SSF47090">
    <property type="entry name" value="PGBD-like"/>
    <property type="match status" value="2"/>
</dbReference>
<keyword evidence="5" id="KW-1185">Reference proteome</keyword>
<comment type="caution">
    <text evidence="4">The sequence shown here is derived from an EMBL/GenBank/DDBJ whole genome shotgun (WGS) entry which is preliminary data.</text>
</comment>
<gene>
    <name evidence="4" type="ORF">E1091_10550</name>
</gene>
<dbReference type="SMART" id="SM00701">
    <property type="entry name" value="PGRP"/>
    <property type="match status" value="1"/>
</dbReference>
<dbReference type="InterPro" id="IPR036366">
    <property type="entry name" value="PGBDSf"/>
</dbReference>
<dbReference type="Gene3D" id="3.40.80.10">
    <property type="entry name" value="Peptidoglycan recognition protein-like"/>
    <property type="match status" value="1"/>
</dbReference>
<dbReference type="InterPro" id="IPR006619">
    <property type="entry name" value="PGRP_domain_met/bac"/>
</dbReference>
<comment type="similarity">
    <text evidence="1">Belongs to the N-acetylmuramoyl-L-alanine amidase 2 family.</text>
</comment>
<dbReference type="InterPro" id="IPR036365">
    <property type="entry name" value="PGBD-like_sf"/>
</dbReference>
<evidence type="ECO:0000313" key="5">
    <source>
        <dbReference type="Proteomes" id="UP000295626"/>
    </source>
</evidence>
<dbReference type="InterPro" id="IPR002477">
    <property type="entry name" value="Peptidoglycan-bd-like"/>
</dbReference>
<dbReference type="SUPFAM" id="SSF55846">
    <property type="entry name" value="N-acetylmuramoyl-L-alanine amidase-like"/>
    <property type="match status" value="1"/>
</dbReference>
<dbReference type="InterPro" id="IPR015510">
    <property type="entry name" value="PGRP"/>
</dbReference>
<organism evidence="4 5">
    <name type="scientific">Micromonospora fluostatini</name>
    <dbReference type="NCBI Taxonomy" id="1629071"/>
    <lineage>
        <taxon>Bacteria</taxon>
        <taxon>Bacillati</taxon>
        <taxon>Actinomycetota</taxon>
        <taxon>Actinomycetes</taxon>
        <taxon>Micromonosporales</taxon>
        <taxon>Micromonosporaceae</taxon>
        <taxon>Micromonospora</taxon>
    </lineage>
</organism>
<sequence length="363" mass="40100">MVIEREPDLADAAPSTMFPWIIDCGSWGARPPKPPGVELLEGTTRKIIVHHTGEPAHNTTDFSRERAMKLARDIQREHQDVRDYPDSGHHFTISRGGHVLEGRARSLETLETGLAQVRSAHCPGRNHDSIGIENEGFYIEETPTQKLWDSLVHLCVTICRQYQIKAHNIFGHWDFRNTQCPGISFYRQFPQLRREVAAHLGTPIGEVPERTWPDIYDNVGGTCMGGPVGAVAQYLLRNAGYTIPLTDGGGWSPEMTSAIKDWQHKHGLEVSPNGTVTAETWETLAPELDQHATGDVVRALQSILIPKGYSGVAVNGQFDSATENAVKDLQKLHGLPATGGVDIRTWCVITGGVIREAFRDASH</sequence>
<protein>
    <submittedName>
        <fullName evidence="4">N-acetylmuramoyl-L-alanine amidase</fullName>
    </submittedName>
</protein>
<evidence type="ECO:0000256" key="1">
    <source>
        <dbReference type="ARBA" id="ARBA00007553"/>
    </source>
</evidence>